<evidence type="ECO:0000259" key="1">
    <source>
        <dbReference type="Pfam" id="PF14216"/>
    </source>
</evidence>
<feature type="domain" description="DUF4326" evidence="1">
    <location>
        <begin position="18"/>
        <end position="96"/>
    </location>
</feature>
<dbReference type="InterPro" id="IPR025475">
    <property type="entry name" value="DUF4326"/>
</dbReference>
<dbReference type="Pfam" id="PF14216">
    <property type="entry name" value="DUF4326"/>
    <property type="match status" value="1"/>
</dbReference>
<name>A0A7G3GEV8_9NEIS</name>
<keyword evidence="3" id="KW-1185">Reference proteome</keyword>
<reference evidence="2 3" key="1">
    <citation type="submission" date="2018-01" db="EMBL/GenBank/DDBJ databases">
        <title>Genome sequence of Iodobacter sp. strain PCH194 isolated from Indian Trans-Himalaya.</title>
        <authorList>
            <person name="Kumar V."/>
            <person name="Thakur V."/>
            <person name="Kumar S."/>
            <person name="Singh D."/>
        </authorList>
    </citation>
    <scope>NUCLEOTIDE SEQUENCE [LARGE SCALE GENOMIC DNA]</scope>
    <source>
        <strain evidence="2 3">PCH194</strain>
    </source>
</reference>
<dbReference type="Proteomes" id="UP000515917">
    <property type="component" value="Chromosome"/>
</dbReference>
<evidence type="ECO:0000313" key="2">
    <source>
        <dbReference type="EMBL" id="QBC45689.1"/>
    </source>
</evidence>
<dbReference type="EMBL" id="CP025781">
    <property type="protein sequence ID" value="QBC45689.1"/>
    <property type="molecule type" value="Genomic_DNA"/>
</dbReference>
<protein>
    <recommendedName>
        <fullName evidence="1">DUF4326 domain-containing protein</fullName>
    </recommendedName>
</protein>
<organism evidence="2 3">
    <name type="scientific">Iodobacter fluviatilis</name>
    <dbReference type="NCBI Taxonomy" id="537"/>
    <lineage>
        <taxon>Bacteria</taxon>
        <taxon>Pseudomonadati</taxon>
        <taxon>Pseudomonadota</taxon>
        <taxon>Betaproteobacteria</taxon>
        <taxon>Neisseriales</taxon>
        <taxon>Chitinibacteraceae</taxon>
        <taxon>Iodobacter</taxon>
    </lineage>
</organism>
<evidence type="ECO:0000313" key="3">
    <source>
        <dbReference type="Proteomes" id="UP000515917"/>
    </source>
</evidence>
<dbReference type="AlphaFoldDB" id="A0A7G3GEV8"/>
<accession>A0A7G3GEV8</accession>
<dbReference type="KEGG" id="ifl:C1H71_09295"/>
<proteinExistence type="predicted"/>
<sequence>MKISNRIIAVEVTEVANKDVGDKYDVYIGRGTPWGNPFPIGEDGMSREDVINKYRLYFEKEILTDPIKRKNILSLKGKILGCHCKPLPCHGDVIAEYLNTFKGDDD</sequence>
<gene>
    <name evidence="2" type="ORF">C1H71_09295</name>
</gene>